<evidence type="ECO:0000256" key="1">
    <source>
        <dbReference type="SAM" id="MobiDB-lite"/>
    </source>
</evidence>
<evidence type="ECO:0000313" key="2">
    <source>
        <dbReference type="EMBL" id="WFD48827.1"/>
    </source>
</evidence>
<dbReference type="InterPro" id="IPR010770">
    <property type="entry name" value="Ecd"/>
</dbReference>
<evidence type="ECO:0008006" key="4">
    <source>
        <dbReference type="Google" id="ProtNLM"/>
    </source>
</evidence>
<feature type="compositionally biased region" description="Acidic residues" evidence="1">
    <location>
        <begin position="492"/>
        <end position="514"/>
    </location>
</feature>
<sequence length="793" mass="86338">MDARGSGLQDDGGERAAVFVATLVPSDGTTHEVEAKLIQAIHTRCTAPPPAGAGGYVWHREAPVVMPSDDAADPPGTVQVRMRVQDSVDDEWFMTYILRTLTQSVPGLCVRVEDEDGEFLLIEAAHELPKWVSPENATNRVWVYNDALHLIPLEHTTDAPHDDEHEAYLSVADAVQLVRNAQVPTQAPDTVQAAAFARLEGYPTAAASHRHRTLALVPRSAARILLGHPQMVAEAVHALTSRDVVSMRAVERAERFRIVPQDEIVPAQDVVLIPVCMTQHLYAQLSHDLFFPPKAYGERWRHAVEQYRLYLSGTERASRVSEEQATWGRWCDTGAKLTAGLELAWATKSARAAHAAEKHDTAADAALMASLTTQGYFGAAAPHSDRWNELAREARTLAAPHGDDASLSLHALRATLEAQPETLVQQAALPFEVGASRAAEDSEAWLAEVPKELDALAEPGTNAEDQTMDRLGTFLTKMNEFLHGEGDVEGAMFDDDTFEDDDEAGDDDDDEADEGNAQRTTDHLVEPVPLSEWGAANAQRDAEAHDTPPAPRAAETAPVPAPIDRPREARLQGFSSKEHYEGDSDSEGSLQGDEHDTHEERTDRHRWLELDEAPEEEDGVDMANELDGFLDFTRKALGLSDAQYAQILDERKERGAYVPAHTQPAASTLSPRASAPNTQLDSFDTVLAAMENELANERAKRMPEEEPADMEEDEELGEEDAELLQQLLASGASIPESLQRFADTSGASSTEIDALANFLESFKAQNGGAGPLSNLAGRLGVGSLPRDADGRPS</sequence>
<keyword evidence="3" id="KW-1185">Reference proteome</keyword>
<feature type="region of interest" description="Disordered" evidence="1">
    <location>
        <begin position="485"/>
        <end position="620"/>
    </location>
</feature>
<feature type="compositionally biased region" description="Basic and acidic residues" evidence="1">
    <location>
        <begin position="592"/>
        <end position="609"/>
    </location>
</feature>
<dbReference type="Proteomes" id="UP000818624">
    <property type="component" value="Chromosome 3"/>
</dbReference>
<dbReference type="Pfam" id="PF07093">
    <property type="entry name" value="SGT1"/>
    <property type="match status" value="1"/>
</dbReference>
<organism evidence="2 3">
    <name type="scientific">Malassezia furfur</name>
    <name type="common">Pityriasis versicolor infection agent</name>
    <name type="synonym">Pityrosporum furfur</name>
    <dbReference type="NCBI Taxonomy" id="55194"/>
    <lineage>
        <taxon>Eukaryota</taxon>
        <taxon>Fungi</taxon>
        <taxon>Dikarya</taxon>
        <taxon>Basidiomycota</taxon>
        <taxon>Ustilaginomycotina</taxon>
        <taxon>Malasseziomycetes</taxon>
        <taxon>Malasseziales</taxon>
        <taxon>Malasseziaceae</taxon>
        <taxon>Malassezia</taxon>
    </lineage>
</organism>
<reference evidence="2 3" key="1">
    <citation type="journal article" date="2020" name="Elife">
        <title>Loss of centromere function drives karyotype evolution in closely related Malassezia species.</title>
        <authorList>
            <person name="Sankaranarayanan S.R."/>
            <person name="Ianiri G."/>
            <person name="Coelho M.A."/>
            <person name="Reza M.H."/>
            <person name="Thimmappa B.C."/>
            <person name="Ganguly P."/>
            <person name="Vadnala R.N."/>
            <person name="Sun S."/>
            <person name="Siddharthan R."/>
            <person name="Tellgren-Roth C."/>
            <person name="Dawson T.L."/>
            <person name="Heitman J."/>
            <person name="Sanyal K."/>
        </authorList>
    </citation>
    <scope>NUCLEOTIDE SEQUENCE [LARGE SCALE GENOMIC DNA]</scope>
    <source>
        <strain evidence="2">CBS14141</strain>
    </source>
</reference>
<feature type="compositionally biased region" description="Acidic residues" evidence="1">
    <location>
        <begin position="610"/>
        <end position="620"/>
    </location>
</feature>
<accession>A0ABY8EVL1</accession>
<dbReference type="PANTHER" id="PTHR13060">
    <property type="entry name" value="SGT1 PROTEIN HSGT1 SUPPRESSOR OF GCR2"/>
    <property type="match status" value="1"/>
</dbReference>
<protein>
    <recommendedName>
        <fullName evidence="4">Protein SGT1</fullName>
    </recommendedName>
</protein>
<feature type="compositionally biased region" description="Basic and acidic residues" evidence="1">
    <location>
        <begin position="564"/>
        <end position="582"/>
    </location>
</feature>
<dbReference type="PANTHER" id="PTHR13060:SF0">
    <property type="entry name" value="PROTEIN ECDYSONELESS HOMOLOG"/>
    <property type="match status" value="1"/>
</dbReference>
<feature type="compositionally biased region" description="Acidic residues" evidence="1">
    <location>
        <begin position="705"/>
        <end position="719"/>
    </location>
</feature>
<name>A0ABY8EVL1_MALFU</name>
<gene>
    <name evidence="2" type="ORF">GLX27_003498</name>
</gene>
<dbReference type="EMBL" id="CP046236">
    <property type="protein sequence ID" value="WFD48827.1"/>
    <property type="molecule type" value="Genomic_DNA"/>
</dbReference>
<proteinExistence type="predicted"/>
<feature type="region of interest" description="Disordered" evidence="1">
    <location>
        <begin position="696"/>
        <end position="719"/>
    </location>
</feature>
<feature type="region of interest" description="Disordered" evidence="1">
    <location>
        <begin position="767"/>
        <end position="793"/>
    </location>
</feature>
<evidence type="ECO:0000313" key="3">
    <source>
        <dbReference type="Proteomes" id="UP000818624"/>
    </source>
</evidence>